<evidence type="ECO:0000313" key="2">
    <source>
        <dbReference type="EMBL" id="KAH3808967.1"/>
    </source>
</evidence>
<organism evidence="2 3">
    <name type="scientific">Dreissena polymorpha</name>
    <name type="common">Zebra mussel</name>
    <name type="synonym">Mytilus polymorpha</name>
    <dbReference type="NCBI Taxonomy" id="45954"/>
    <lineage>
        <taxon>Eukaryota</taxon>
        <taxon>Metazoa</taxon>
        <taxon>Spiralia</taxon>
        <taxon>Lophotrochozoa</taxon>
        <taxon>Mollusca</taxon>
        <taxon>Bivalvia</taxon>
        <taxon>Autobranchia</taxon>
        <taxon>Heteroconchia</taxon>
        <taxon>Euheterodonta</taxon>
        <taxon>Imparidentia</taxon>
        <taxon>Neoheterodontei</taxon>
        <taxon>Myida</taxon>
        <taxon>Dreissenoidea</taxon>
        <taxon>Dreissenidae</taxon>
        <taxon>Dreissena</taxon>
    </lineage>
</organism>
<dbReference type="Gene3D" id="2.10.70.10">
    <property type="entry name" value="Complement Module, domain 1"/>
    <property type="match status" value="1"/>
</dbReference>
<reference evidence="2" key="2">
    <citation type="submission" date="2020-11" db="EMBL/GenBank/DDBJ databases">
        <authorList>
            <person name="McCartney M.A."/>
            <person name="Auch B."/>
            <person name="Kono T."/>
            <person name="Mallez S."/>
            <person name="Becker A."/>
            <person name="Gohl D.M."/>
            <person name="Silverstein K.A.T."/>
            <person name="Koren S."/>
            <person name="Bechman K.B."/>
            <person name="Herman A."/>
            <person name="Abrahante J.E."/>
            <person name="Garbe J."/>
        </authorList>
    </citation>
    <scope>NUCLEOTIDE SEQUENCE</scope>
    <source>
        <strain evidence="2">Duluth1</strain>
        <tissue evidence="2">Whole animal</tissue>
    </source>
</reference>
<dbReference type="InterPro" id="IPR000436">
    <property type="entry name" value="Sushi_SCR_CCP_dom"/>
</dbReference>
<dbReference type="CDD" id="cd00033">
    <property type="entry name" value="CCP"/>
    <property type="match status" value="1"/>
</dbReference>
<accession>A0A9D4G7L3</accession>
<proteinExistence type="predicted"/>
<keyword evidence="3" id="KW-1185">Reference proteome</keyword>
<evidence type="ECO:0000313" key="3">
    <source>
        <dbReference type="Proteomes" id="UP000828390"/>
    </source>
</evidence>
<evidence type="ECO:0000256" key="1">
    <source>
        <dbReference type="ARBA" id="ARBA00023157"/>
    </source>
</evidence>
<comment type="caution">
    <text evidence="2">The sequence shown here is derived from an EMBL/GenBank/DDBJ whole genome shotgun (WGS) entry which is preliminary data.</text>
</comment>
<name>A0A9D4G7L3_DREPO</name>
<gene>
    <name evidence="2" type="ORF">DPMN_137329</name>
</gene>
<evidence type="ECO:0008006" key="4">
    <source>
        <dbReference type="Google" id="ProtNLM"/>
    </source>
</evidence>
<dbReference type="Proteomes" id="UP000828390">
    <property type="component" value="Unassembled WGS sequence"/>
</dbReference>
<dbReference type="SUPFAM" id="SSF57535">
    <property type="entry name" value="Complement control module/SCR domain"/>
    <property type="match status" value="1"/>
</dbReference>
<protein>
    <recommendedName>
        <fullName evidence="4">Sushi domain-containing protein</fullName>
    </recommendedName>
</protein>
<reference evidence="2" key="1">
    <citation type="journal article" date="2019" name="bioRxiv">
        <title>The Genome of the Zebra Mussel, Dreissena polymorpha: A Resource for Invasive Species Research.</title>
        <authorList>
            <person name="McCartney M.A."/>
            <person name="Auch B."/>
            <person name="Kono T."/>
            <person name="Mallez S."/>
            <person name="Zhang Y."/>
            <person name="Obille A."/>
            <person name="Becker A."/>
            <person name="Abrahante J.E."/>
            <person name="Garbe J."/>
            <person name="Badalamenti J.P."/>
            <person name="Herman A."/>
            <person name="Mangelson H."/>
            <person name="Liachko I."/>
            <person name="Sullivan S."/>
            <person name="Sone E.D."/>
            <person name="Koren S."/>
            <person name="Silverstein K.A.T."/>
            <person name="Beckman K.B."/>
            <person name="Gohl D.M."/>
        </authorList>
    </citation>
    <scope>NUCLEOTIDE SEQUENCE</scope>
    <source>
        <strain evidence="2">Duluth1</strain>
        <tissue evidence="2">Whole animal</tissue>
    </source>
</reference>
<dbReference type="AlphaFoldDB" id="A0A9D4G7L3"/>
<dbReference type="EMBL" id="JAIWYP010000006">
    <property type="protein sequence ID" value="KAH3808967.1"/>
    <property type="molecule type" value="Genomic_DNA"/>
</dbReference>
<sequence length="81" mass="9136">MILVEEDNSTYRAIAYVHCDIGYFLSTTYLTCMLNGKWENATCEIRDCGLPPTLTDGSLNISGSIKHNIRSPCRSELYSRL</sequence>
<keyword evidence="1" id="KW-1015">Disulfide bond</keyword>
<dbReference type="InterPro" id="IPR035976">
    <property type="entry name" value="Sushi/SCR/CCP_sf"/>
</dbReference>